<dbReference type="GO" id="GO:0005509">
    <property type="term" value="F:calcium ion binding"/>
    <property type="evidence" value="ECO:0007669"/>
    <property type="project" value="InterPro"/>
</dbReference>
<keyword evidence="5" id="KW-0325">Glycoprotein</keyword>
<protein>
    <submittedName>
        <fullName evidence="7">T9SS type A sorting domain-containing protein</fullName>
    </submittedName>
</protein>
<dbReference type="GO" id="GO:0007156">
    <property type="term" value="P:homophilic cell adhesion via plasma membrane adhesion molecules"/>
    <property type="evidence" value="ECO:0007669"/>
    <property type="project" value="InterPro"/>
</dbReference>
<keyword evidence="2" id="KW-0732">Signal</keyword>
<evidence type="ECO:0000313" key="8">
    <source>
        <dbReference type="Proteomes" id="UP000289703"/>
    </source>
</evidence>
<dbReference type="PANTHER" id="PTHR45739:SF1">
    <property type="entry name" value="EXTRACELLULAR MATRIX ORGANIZING PROTEIN FRAS1"/>
    <property type="match status" value="1"/>
</dbReference>
<dbReference type="InterPro" id="IPR039005">
    <property type="entry name" value="CSPG_rpt"/>
</dbReference>
<dbReference type="OrthoDB" id="1123515at2"/>
<dbReference type="Gene3D" id="2.60.40.60">
    <property type="entry name" value="Cadherins"/>
    <property type="match status" value="2"/>
</dbReference>
<dbReference type="SUPFAM" id="SSF141072">
    <property type="entry name" value="CalX-like"/>
    <property type="match status" value="14"/>
</dbReference>
<dbReference type="EMBL" id="SAXA01000003">
    <property type="protein sequence ID" value="RXQ96090.1"/>
    <property type="molecule type" value="Genomic_DNA"/>
</dbReference>
<keyword evidence="4" id="KW-0106">Calcium</keyword>
<dbReference type="SUPFAM" id="SSF49313">
    <property type="entry name" value="Cadherin-like"/>
    <property type="match status" value="2"/>
</dbReference>
<dbReference type="Gene3D" id="2.60.40.10">
    <property type="entry name" value="Immunoglobulins"/>
    <property type="match status" value="1"/>
</dbReference>
<dbReference type="InterPro" id="IPR013783">
    <property type="entry name" value="Ig-like_fold"/>
</dbReference>
<dbReference type="RefSeq" id="WP_129253352.1">
    <property type="nucleotide sequence ID" value="NZ_SAXA01000003.1"/>
</dbReference>
<dbReference type="CDD" id="cd11304">
    <property type="entry name" value="Cadherin_repeat"/>
    <property type="match status" value="2"/>
</dbReference>
<organism evidence="7 8">
    <name type="scientific">Ancylomarina salipaludis</name>
    <dbReference type="NCBI Taxonomy" id="2501299"/>
    <lineage>
        <taxon>Bacteria</taxon>
        <taxon>Pseudomonadati</taxon>
        <taxon>Bacteroidota</taxon>
        <taxon>Bacteroidia</taxon>
        <taxon>Marinilabiliales</taxon>
        <taxon>Marinifilaceae</taxon>
        <taxon>Ancylomarina</taxon>
    </lineage>
</organism>
<dbReference type="PROSITE" id="PS50268">
    <property type="entry name" value="CADHERIN_2"/>
    <property type="match status" value="2"/>
</dbReference>
<evidence type="ECO:0000256" key="2">
    <source>
        <dbReference type="ARBA" id="ARBA00022729"/>
    </source>
</evidence>
<dbReference type="GO" id="GO:0009653">
    <property type="term" value="P:anatomical structure morphogenesis"/>
    <property type="evidence" value="ECO:0007669"/>
    <property type="project" value="TreeGrafter"/>
</dbReference>
<dbReference type="InterPro" id="IPR051561">
    <property type="entry name" value="FRAS1_ECM"/>
</dbReference>
<dbReference type="PANTHER" id="PTHR45739">
    <property type="entry name" value="MATRIX PROTEIN, PUTATIVE-RELATED"/>
    <property type="match status" value="1"/>
</dbReference>
<feature type="domain" description="Cadherin" evidence="6">
    <location>
        <begin position="2848"/>
        <end position="2951"/>
    </location>
</feature>
<dbReference type="InterPro" id="IPR038081">
    <property type="entry name" value="CalX-like_sf"/>
</dbReference>
<gene>
    <name evidence="7" type="ORF">EO244_04400</name>
</gene>
<name>A0A4Q1JPD7_9BACT</name>
<keyword evidence="3" id="KW-0677">Repeat</keyword>
<dbReference type="Gene3D" id="2.60.40.2030">
    <property type="match status" value="14"/>
</dbReference>
<evidence type="ECO:0000256" key="5">
    <source>
        <dbReference type="ARBA" id="ARBA00023180"/>
    </source>
</evidence>
<dbReference type="SMART" id="SM00112">
    <property type="entry name" value="CA"/>
    <property type="match status" value="2"/>
</dbReference>
<accession>A0A4Q1JPD7</accession>
<evidence type="ECO:0000256" key="1">
    <source>
        <dbReference type="ARBA" id="ARBA00005529"/>
    </source>
</evidence>
<dbReference type="Pfam" id="PF03160">
    <property type="entry name" value="Calx-beta"/>
    <property type="match status" value="7"/>
</dbReference>
<dbReference type="SMART" id="SM00237">
    <property type="entry name" value="Calx_beta"/>
    <property type="match status" value="13"/>
</dbReference>
<dbReference type="InterPro" id="IPR003644">
    <property type="entry name" value="Calx_beta"/>
</dbReference>
<dbReference type="GO" id="GO:0016020">
    <property type="term" value="C:membrane"/>
    <property type="evidence" value="ECO:0007669"/>
    <property type="project" value="InterPro"/>
</dbReference>
<evidence type="ECO:0000256" key="4">
    <source>
        <dbReference type="ARBA" id="ARBA00022837"/>
    </source>
</evidence>
<evidence type="ECO:0000256" key="3">
    <source>
        <dbReference type="ARBA" id="ARBA00022737"/>
    </source>
</evidence>
<reference evidence="7 8" key="1">
    <citation type="submission" date="2019-01" db="EMBL/GenBank/DDBJ databases">
        <title>Ancylomarina salipaludis sp. nov., isolated from a salt marsh.</title>
        <authorList>
            <person name="Yoon J.-H."/>
        </authorList>
    </citation>
    <scope>NUCLEOTIDE SEQUENCE [LARGE SCALE GENOMIC DNA]</scope>
    <source>
        <strain evidence="7 8">SHSM-M15</strain>
    </source>
</reference>
<dbReference type="Proteomes" id="UP000289703">
    <property type="component" value="Unassembled WGS sequence"/>
</dbReference>
<evidence type="ECO:0000259" key="6">
    <source>
        <dbReference type="PROSITE" id="PS50268"/>
    </source>
</evidence>
<dbReference type="GO" id="GO:0007154">
    <property type="term" value="P:cell communication"/>
    <property type="evidence" value="ECO:0007669"/>
    <property type="project" value="InterPro"/>
</dbReference>
<proteinExistence type="inferred from homology"/>
<dbReference type="Pfam" id="PF18962">
    <property type="entry name" value="Por_Secre_tail"/>
    <property type="match status" value="1"/>
</dbReference>
<dbReference type="Pfam" id="PF16184">
    <property type="entry name" value="Cadherin_3"/>
    <property type="match status" value="6"/>
</dbReference>
<comment type="similarity">
    <text evidence="1">Belongs to the FRAS1 family.</text>
</comment>
<evidence type="ECO:0000313" key="7">
    <source>
        <dbReference type="EMBL" id="RXQ96090.1"/>
    </source>
</evidence>
<dbReference type="InterPro" id="IPR015919">
    <property type="entry name" value="Cadherin-like_sf"/>
</dbReference>
<keyword evidence="8" id="KW-1185">Reference proteome</keyword>
<dbReference type="NCBIfam" id="TIGR04183">
    <property type="entry name" value="Por_Secre_tail"/>
    <property type="match status" value="1"/>
</dbReference>
<feature type="domain" description="Cadherin" evidence="6">
    <location>
        <begin position="2951"/>
        <end position="3053"/>
    </location>
</feature>
<dbReference type="Pfam" id="PF00028">
    <property type="entry name" value="Cadherin"/>
    <property type="match status" value="2"/>
</dbReference>
<dbReference type="InterPro" id="IPR002126">
    <property type="entry name" value="Cadherin-like_dom"/>
</dbReference>
<comment type="caution">
    <text evidence="7">The sequence shown here is derived from an EMBL/GenBank/DDBJ whole genome shotgun (WGS) entry which is preliminary data.</text>
</comment>
<dbReference type="InterPro" id="IPR026444">
    <property type="entry name" value="Secre_tail"/>
</dbReference>
<dbReference type="PROSITE" id="PS51854">
    <property type="entry name" value="CSPG"/>
    <property type="match status" value="6"/>
</dbReference>
<sequence>MKVLSLQHLVLGITKNILAIAFLFAGSLSFGQTTENYDAAGTANNQVLANGFAAFDYGGFTYQIISFNGTNSSLLDILNWETYGNNGTDAIGVSGAINDKITVFKLTKTDGSAFSTSSLWMTSAGDSYTITGYNDGNTTGQSVSVSASFSGIKTLNFTGVDELRFEGTEIIVDLDDFTYTLGAANAAPTATAPSAPTVSEDDTNVALSDDIQVADTDGDNQTVTFTITGGTLTIGTTGITFGGSGNGNASFTAAGTLAAISTALDAATFTPTPNLSGTNAGTIAFISNDGTDNSNTASVSFDITAVNDPPRISTNSSLSLNEGATGTITSASHLSATDVDNDDSGLIFTITTNTSNGAVKRSGTILNLNETFTQADLVAGIITYTHDDSNTTSDSFVFKVSDGSAELTNQTFSISVTAIDDDTPTISTNNGLTLNEGATKVITTTELEADDADTDNTTLTYTVTAAPSNGQLENTDNAGNPISSFTQQHLIDGKIQYVHDDGNTTSDSFTFKVADGTPNELTGQTFNITVTPVDDDAPTIATNNGLALNEGATKAITTTELEANDADTDNTTLTYTVTAAPSNGQLENTDNAGNPISSFTQQHLIDGKIQYVHDDGNTTSDSFTFKVADGTPNELTGQTFNITVTPVDDDAPTIATNNGLALNEGATKAITTTELEANDADTDNTTLTYTVTAAPSNGQLENTDNAGNPISSFTQQHLIDGKIQYVHDGSNTTSDSFTFKVADGTPNELTGQTFNITVTPVDDDTPTISTNNGLTLNEGATKGITTTELVANDTDTNNTTLTFTVTSAPSNGQLENTDNAGNSISSFTQQHLIDGKIQYVHDDGNTTSDSFTFKVADGTPNELTGQTFNITVTPVDDDAPTIATNSGLALNEGATKAITTTELEANDPDTDNTTLTYTVTAAPSNGQLENMDAVGVEISSFTQQHLVDGKIQYVHDGSNTTSDSFTFKVADGTPNELTDQTFNITVNDVTPPSLTSSSPADDVANATLSGNIVLNFDDGMVAGTGNITIKKMADNSIFEQIPIGDAKINISSSQITINPAGTLEKGTGYYIEIDGTALDDDGGNSFAGISGNSTLNFTTVDVVINEVVTDPQQDWSSTSFASAPGGTSGSNDEWVELYINSTGIDLTEWTIELLDGSDITGNLTNTGAFAVSNYIGGGSFANTMAGDYLVLGNPAGAGLLNNSITINLKDSGGAIVDVVVLGGGSGEAPDGGSTGIYDESVQRYTNGLDTDVDSNDFTKGIATIGATNSGPSVTLSVSSTTVAEAAEVSTITATLSEASNQITTVSLAVNGSSTASAGDYSLSSTSIVISAGSITGTATITATQDVIDENNETVIIDVTGVTNGTEAGTQQQTVTITDDDEAPTVAFNATSSNGVESLSSADLQVDLSAVSGLNVSVDYAVTGTATGSGTDYTLANGTLTISAGSASDNITIASIINDLLDENNETVIVTLSNPSNATLGTNTVHTYTISDDDAKPTIAFNLTSSNGDETVSSANLQVDLSAASGRDVTVDYTVTGTATGSGNDYTLANGTLTITAGSANDNITIVNIVNDLLDENNETVIVTLSNPVNATLGSNTVHTYTINDDDATPTIAFNSTSSNGAESVSSKDLQVDISAVSGLNVSVDYAVTGTATGGGTDYTLANGTLTIGAGNASNNITIGSIVDDLLDENNETVIVTLSNPSNATLGSNSVHTYTITDNDATPTVAFNSTSSNGLESVSSADLQVDLLAVSGLTVTVDYEVIGTASGSGTDYTLADGTLTIAAGGTSENITIGSIVDDLLDENNETVIVTLSNPTNTTLGTNTVHTYTITDNDATPTVAFNSISSDGLESVSSADLQVDLSAASGLTVIVDYVVTGTANGGGTDYTLADGTLTIAAGDVSDNITIGSIVDDLLDENNETVIVTLSNPTNATLGSNTVHTYTIMDNDATPTIAFNTTSSNGLESVSNADLQVDLSAASGLVVTVDYVVTGTAIGADYTLEDGTLTIAAGDVSDNITIGSIVDDLLDENNETVIVTLSNPTNATLGSNTVHTYTITDNDATPTVAFTSVSSNGLESISSADLQVDLSVASGLTVTVDYEVTGTATGADYTLVAGTLTISAGDTSENITISGIVDDLLDENNETVIVTLSNPMNATLGSNTVHTYTITDNDATPTVAFNSTSSSGLESVSSSDLQVDLSAASGLTVTVDYEVTGTANGGGTDYTLADGTLTIAAGDASENITISGIVDDLSIENNETVIVTLSNPTNATLGSNIVHSYTITDNDTPPEIAFNLASSAGSESIGSADLQVDLSVAFGLTITVDYTVTGTASGSGVDYILTDGTLTIAAGDASDNITISGIVDDLLDESNETVIVTLSNPTNATLGSNTVHTYTIMDNDATPTVAFNSTSSNGLESVSSADLQVDLSAASGLTVTVDYEVTGMASGSGTDYTLADGTLTIAAGGTSENITIGSIVDDLLDENNETVIVTLSNPTNATLGSNTVHTYTITDNDATPTVAFNSISSNGLESVSSADLQVDLSAASGLTVTVDYELTGTATGADYTLVAGTLTISAGDTSDNITIGSIVEDLLDENNETVIVTLSNPTNATLGSNTVHTYTITDNDVMPTVRFNSISSNGLESVSSADLQVDLSAASGLTVTVDYTVTGTASGSGTDYTLADGTLTIAAGDVSDNITIGSIVDDLLDENNETVIVTLSNPMNATLGTNMVHTYTINDNDSAPSIAFNTVSSNGLESVSSADLQVDLSAASGLIVTVDYAVTGTATGSGTDYTLANGTLTIAAGDASNTITISSIVDDLLDENNETVIVSLSNPVNAILGTNTVHTYTITDNDETPVIVSNQSFSVNEDALNDVSLGTVLATDSDAGTIFSNWTITSGNDDAIFAIDPVSGVITVKDNSNLDFETQTSYSLEVAVSDGTNISVPEAITVNVNNINDNTPVVISDQNYSIDEDIANHTNFVTVLASDADSGTIFTEWAILSGNSDGIFVINSATGQLGIADNAMIDFENQKNYHLGICVSDGLYTSTAEEVVITIRDVNERPVAIAGENQIVPNNSKVTLDAWNSYDPDGDYLDFVWTAPDGIELSDIHDPKPIFMSPNVLVSTDFVFKLVVNDGKLYSEESSVVVTVDNVTGIEDIDADQVNIFLYPNPSKGAFYIELNKRPINDATVGLINLSGKLVYSQKLYEKKTYLNLSLKSGMYFLKVELDNRIVMKKIIID</sequence>